<dbReference type="SMART" id="SM00636">
    <property type="entry name" value="Glyco_18"/>
    <property type="match status" value="1"/>
</dbReference>
<dbReference type="InterPro" id="IPR001223">
    <property type="entry name" value="Glyco_hydro18_cat"/>
</dbReference>
<evidence type="ECO:0000256" key="3">
    <source>
        <dbReference type="SAM" id="MobiDB-lite"/>
    </source>
</evidence>
<feature type="compositionally biased region" description="Basic and acidic residues" evidence="3">
    <location>
        <begin position="830"/>
        <end position="839"/>
    </location>
</feature>
<dbReference type="Proteomes" id="UP000799291">
    <property type="component" value="Unassembled WGS sequence"/>
</dbReference>
<dbReference type="EC" id="3.2.1.14" evidence="2"/>
<proteinExistence type="inferred from homology"/>
<comment type="similarity">
    <text evidence="1">Belongs to the glycosyl hydrolase 18 family. Chitinase class V subfamily.</text>
</comment>
<dbReference type="EMBL" id="MU005583">
    <property type="protein sequence ID" value="KAF2683891.1"/>
    <property type="molecule type" value="Genomic_DNA"/>
</dbReference>
<evidence type="ECO:0000313" key="7">
    <source>
        <dbReference type="Proteomes" id="UP000799291"/>
    </source>
</evidence>
<dbReference type="InterPro" id="IPR017853">
    <property type="entry name" value="GH"/>
</dbReference>
<feature type="compositionally biased region" description="Polar residues" evidence="3">
    <location>
        <begin position="465"/>
        <end position="494"/>
    </location>
</feature>
<dbReference type="PROSITE" id="PS51910">
    <property type="entry name" value="GH18_2"/>
    <property type="match status" value="1"/>
</dbReference>
<dbReference type="Gene3D" id="3.20.20.80">
    <property type="entry name" value="Glycosidases"/>
    <property type="match status" value="2"/>
</dbReference>
<feature type="domain" description="GH18" evidence="5">
    <location>
        <begin position="65"/>
        <end position="384"/>
    </location>
</feature>
<keyword evidence="4" id="KW-0732">Signal</keyword>
<feature type="compositionally biased region" description="Polar residues" evidence="3">
    <location>
        <begin position="539"/>
        <end position="551"/>
    </location>
</feature>
<evidence type="ECO:0000256" key="2">
    <source>
        <dbReference type="ARBA" id="ARBA00012729"/>
    </source>
</evidence>
<dbReference type="InterPro" id="IPR050314">
    <property type="entry name" value="Glycosyl_Hydrlase_18"/>
</dbReference>
<keyword evidence="6" id="KW-0378">Hydrolase</keyword>
<feature type="compositionally biased region" description="Low complexity" evidence="3">
    <location>
        <begin position="376"/>
        <end position="464"/>
    </location>
</feature>
<dbReference type="Gene3D" id="3.10.50.10">
    <property type="match status" value="1"/>
</dbReference>
<dbReference type="Pfam" id="PF00704">
    <property type="entry name" value="Glyco_hydro_18"/>
    <property type="match status" value="2"/>
</dbReference>
<protein>
    <recommendedName>
        <fullName evidence="2">chitinase</fullName>
        <ecNumber evidence="2">3.2.1.14</ecNumber>
    </recommendedName>
</protein>
<evidence type="ECO:0000313" key="6">
    <source>
        <dbReference type="EMBL" id="KAF2683891.1"/>
    </source>
</evidence>
<dbReference type="GO" id="GO:0008061">
    <property type="term" value="F:chitin binding"/>
    <property type="evidence" value="ECO:0007669"/>
    <property type="project" value="InterPro"/>
</dbReference>
<keyword evidence="7" id="KW-1185">Reference proteome</keyword>
<name>A0A6G1J113_9PLEO</name>
<dbReference type="InterPro" id="IPR029070">
    <property type="entry name" value="Chitinase_insertion_sf"/>
</dbReference>
<feature type="chain" id="PRO_5026117279" description="chitinase" evidence="4">
    <location>
        <begin position="16"/>
        <end position="1251"/>
    </location>
</feature>
<feature type="compositionally biased region" description="Low complexity" evidence="3">
    <location>
        <begin position="495"/>
        <end position="517"/>
    </location>
</feature>
<dbReference type="PANTHER" id="PTHR11177">
    <property type="entry name" value="CHITINASE"/>
    <property type="match status" value="1"/>
</dbReference>
<feature type="signal peptide" evidence="4">
    <location>
        <begin position="1"/>
        <end position="15"/>
    </location>
</feature>
<dbReference type="SUPFAM" id="SSF51445">
    <property type="entry name" value="(Trans)glycosidases"/>
    <property type="match status" value="1"/>
</dbReference>
<dbReference type="GO" id="GO:0005975">
    <property type="term" value="P:carbohydrate metabolic process"/>
    <property type="evidence" value="ECO:0007669"/>
    <property type="project" value="InterPro"/>
</dbReference>
<feature type="compositionally biased region" description="Low complexity" evidence="3">
    <location>
        <begin position="625"/>
        <end position="668"/>
    </location>
</feature>
<evidence type="ECO:0000256" key="4">
    <source>
        <dbReference type="SAM" id="SignalP"/>
    </source>
</evidence>
<feature type="compositionally biased region" description="Low complexity" evidence="3">
    <location>
        <begin position="1036"/>
        <end position="1060"/>
    </location>
</feature>
<reference evidence="6" key="1">
    <citation type="journal article" date="2020" name="Stud. Mycol.">
        <title>101 Dothideomycetes genomes: a test case for predicting lifestyles and emergence of pathogens.</title>
        <authorList>
            <person name="Haridas S."/>
            <person name="Albert R."/>
            <person name="Binder M."/>
            <person name="Bloem J."/>
            <person name="Labutti K."/>
            <person name="Salamov A."/>
            <person name="Andreopoulos B."/>
            <person name="Baker S."/>
            <person name="Barry K."/>
            <person name="Bills G."/>
            <person name="Bluhm B."/>
            <person name="Cannon C."/>
            <person name="Castanera R."/>
            <person name="Culley D."/>
            <person name="Daum C."/>
            <person name="Ezra D."/>
            <person name="Gonzalez J."/>
            <person name="Henrissat B."/>
            <person name="Kuo A."/>
            <person name="Liang C."/>
            <person name="Lipzen A."/>
            <person name="Lutzoni F."/>
            <person name="Magnuson J."/>
            <person name="Mondo S."/>
            <person name="Nolan M."/>
            <person name="Ohm R."/>
            <person name="Pangilinan J."/>
            <person name="Park H.-J."/>
            <person name="Ramirez L."/>
            <person name="Alfaro M."/>
            <person name="Sun H."/>
            <person name="Tritt A."/>
            <person name="Yoshinaga Y."/>
            <person name="Zwiers L.-H."/>
            <person name="Turgeon B."/>
            <person name="Goodwin S."/>
            <person name="Spatafora J."/>
            <person name="Crous P."/>
            <person name="Grigoriev I."/>
        </authorList>
    </citation>
    <scope>NUCLEOTIDE SEQUENCE</scope>
    <source>
        <strain evidence="6">CBS 122367</strain>
    </source>
</reference>
<dbReference type="AlphaFoldDB" id="A0A6G1J113"/>
<evidence type="ECO:0000256" key="1">
    <source>
        <dbReference type="ARBA" id="ARBA00008682"/>
    </source>
</evidence>
<feature type="region of interest" description="Disordered" evidence="3">
    <location>
        <begin position="769"/>
        <end position="839"/>
    </location>
</feature>
<feature type="compositionally biased region" description="Pro residues" evidence="3">
    <location>
        <begin position="769"/>
        <end position="779"/>
    </location>
</feature>
<feature type="region of interest" description="Disordered" evidence="3">
    <location>
        <begin position="365"/>
        <end position="668"/>
    </location>
</feature>
<evidence type="ECO:0000259" key="5">
    <source>
        <dbReference type="PROSITE" id="PS51910"/>
    </source>
</evidence>
<feature type="compositionally biased region" description="Low complexity" evidence="3">
    <location>
        <begin position="801"/>
        <end position="819"/>
    </location>
</feature>
<dbReference type="GO" id="GO:0008843">
    <property type="term" value="F:endochitinase activity"/>
    <property type="evidence" value="ECO:0007669"/>
    <property type="project" value="UniProtKB-EC"/>
</dbReference>
<feature type="compositionally biased region" description="Low complexity" evidence="3">
    <location>
        <begin position="552"/>
        <end position="616"/>
    </location>
</feature>
<dbReference type="PANTHER" id="PTHR11177:SF333">
    <property type="entry name" value="CHITINASE"/>
    <property type="match status" value="1"/>
</dbReference>
<sequence length="1251" mass="129224">MRLLSLATLTGLAGATSNVSFWGAPRLSLGDTLPNTDSSGHLFTLAQKLDGNVPTCGNASGTAYKRSVAYYQAWNLRTRQCDRVEPSQIRTAGLSHLNLAFASIDPKSYKIRLQNPADANVCPQFTGLKSRGVQTWLGVGGWEFSDEGETRTTWSDMVSSKSNRGAFISTTLDMLHDLTCVLPHDYAFLKNIDVKSLAPYVDWFNVLNYDLHGHWDSKSPDLGAKMRAHTDLKEVDSHLNALWASGVESSKFNLGLAYYGRGYTAASSDCLHYGCDFTGPLSKRGCANQDGVISNCELKRLIQSGFAKTGMITGGAGAKMAYWDNQWVSYDDDETIAMKKDLANDRCMGGTAIWAIDYECAEGGSPGDGPAPIPGPSSSTAPSGAPTGTPVPSQSSSGGPSSSRTSDASQAPSSSRASSRSSASSQASSNPTGSSKTSNVPGASSSASGSSSSTVGSSVHATATNSAGSSVTSHGSIVGVSSTAGSSQVGSKTQSGSSGASTSVGGSSVSSSAGTSGIPVRTIVFSRSSHSGSNTASSTAIDSSGASTSVVGNSSAASQTSSNSPSTSSGGSSASSSAGTISSSQSSGAVKPSTIGSSSTSGVSSSSQLTATVSSSRTGTTQPAGSSSSGVQASSSSSGSSMHTTTGSLTGSTSQPSGTSFVSTSWSTSTSNGVSTAAPILITLPTAKPPVLTSWSTTTSNGAPTAVPILVTLLPPHPPVSTSWSTSTKNGVPTAISILITLPTPSPPLSTSTSSSTSNGFIVPVPIIIPVPSTKPNPPEGTTAPGQSTKSGDDDNKTSKPPGATSAPTSTGPGATTAAPPNPSSNPGPPRKDGKCPDRSKPQMFGSSCGWMGLHFGPGYKGDELNVNIDAGCSIFGCDECAIWGCGGGCGIFGCGGQCLWPGGCSPCPPKICKQSKCTKSEGCGPKTGEPSNHKSCEENQKTTVTKAFSTCTDFVLTSASVSTTSSTCTELYRATLTGCGLVGATTTRRTTSKAAACTRAPLSLDDDEDDNEGIRPDPPERVNSTATFDIPTIPLKPSTSSSKLSSSSSSSSANPSATPIHNGGTWKIKIQKRIEHDHYVFKWFLIDSNSNEAGRGNFDSTPAEIRCMNRPESDRLPFDITVDAHDPRTADFTNLHFTINSWMPNRFQPKWWSDKTDPDGKPPKELCWGYEDENLGCEYNSPLWKRDKGRERNYDCWFKYMGTGGDRAPPGSKRGIDGGAVLALGGEPDNETFYEAAVEEEVPELPDERP</sequence>
<dbReference type="InterPro" id="IPR011583">
    <property type="entry name" value="Chitinase_II/V-like_cat"/>
</dbReference>
<feature type="compositionally biased region" description="Pro residues" evidence="3">
    <location>
        <begin position="820"/>
        <end position="829"/>
    </location>
</feature>
<organism evidence="6 7">
    <name type="scientific">Lentithecium fluviatile CBS 122367</name>
    <dbReference type="NCBI Taxonomy" id="1168545"/>
    <lineage>
        <taxon>Eukaryota</taxon>
        <taxon>Fungi</taxon>
        <taxon>Dikarya</taxon>
        <taxon>Ascomycota</taxon>
        <taxon>Pezizomycotina</taxon>
        <taxon>Dothideomycetes</taxon>
        <taxon>Pleosporomycetidae</taxon>
        <taxon>Pleosporales</taxon>
        <taxon>Massarineae</taxon>
        <taxon>Lentitheciaceae</taxon>
        <taxon>Lentithecium</taxon>
    </lineage>
</organism>
<dbReference type="SUPFAM" id="SSF54556">
    <property type="entry name" value="Chitinase insertion domain"/>
    <property type="match status" value="1"/>
</dbReference>
<feature type="compositionally biased region" description="Low complexity" evidence="3">
    <location>
        <begin position="526"/>
        <end position="538"/>
    </location>
</feature>
<feature type="region of interest" description="Disordered" evidence="3">
    <location>
        <begin position="1000"/>
        <end position="1064"/>
    </location>
</feature>
<accession>A0A6G1J113</accession>
<gene>
    <name evidence="6" type="ORF">K458DRAFT_487941</name>
</gene>
<dbReference type="OrthoDB" id="73875at2759"/>